<evidence type="ECO:0000313" key="6">
    <source>
        <dbReference type="EMBL" id="GAA4790779.1"/>
    </source>
</evidence>
<dbReference type="EMBL" id="BAABKP010000001">
    <property type="protein sequence ID" value="GAA4790779.1"/>
    <property type="molecule type" value="Genomic_DNA"/>
</dbReference>
<dbReference type="PANTHER" id="PTHR31223">
    <property type="entry name" value="LOG FAMILY PROTEIN YJL055W"/>
    <property type="match status" value="1"/>
</dbReference>
<dbReference type="Gene3D" id="3.40.50.450">
    <property type="match status" value="1"/>
</dbReference>
<dbReference type="InterPro" id="IPR015797">
    <property type="entry name" value="NUDIX_hydrolase-like_dom_sf"/>
</dbReference>
<dbReference type="PROSITE" id="PS51462">
    <property type="entry name" value="NUDIX"/>
    <property type="match status" value="1"/>
</dbReference>
<dbReference type="SUPFAM" id="SSF55811">
    <property type="entry name" value="Nudix"/>
    <property type="match status" value="1"/>
</dbReference>
<dbReference type="PROSITE" id="PS00893">
    <property type="entry name" value="NUDIX_BOX"/>
    <property type="match status" value="1"/>
</dbReference>
<sequence length="319" mass="35158">MSVIRVSAVVFVNDDMEVLTVRKRGTTGFMLPGGKPEPGESFKETAVREVYEELGLRISVPGLQEIGVFTQPALNEPGMMVEAHVYLAPIVDTSWGKVHPQAEIEQIRWVHPVEGNLEHQAPLNTEAVFPALVEQFEDFDVQKSLTVFMGSSMGNNPVFSVEANRLGLEAAQRGVRLVYGGAQVGLMGQMADAALSAGGDVLGVIPEFMVPLEKAHKNLTELVVVETMHERKARMAEEGDAFVALPGGPGTLEEFFETWTWYYLNQHSKPLYLLNVGGYWNPLIEALESMADAGFVDSRYFEALTVVQDVDQLFAELGW</sequence>
<dbReference type="Pfam" id="PF03641">
    <property type="entry name" value="Lysine_decarbox"/>
    <property type="match status" value="1"/>
</dbReference>
<dbReference type="SUPFAM" id="SSF102405">
    <property type="entry name" value="MCP/YpsA-like"/>
    <property type="match status" value="1"/>
</dbReference>
<dbReference type="RefSeq" id="WP_345444584.1">
    <property type="nucleotide sequence ID" value="NZ_BAABKP010000001.1"/>
</dbReference>
<comment type="similarity">
    <text evidence="1 4">Belongs to the Nudix hydrolase family.</text>
</comment>
<dbReference type="NCBIfam" id="TIGR00730">
    <property type="entry name" value="Rossman fold protein, TIGR00730 family"/>
    <property type="match status" value="1"/>
</dbReference>
<evidence type="ECO:0000256" key="2">
    <source>
        <dbReference type="ARBA" id="ARBA00006763"/>
    </source>
</evidence>
<keyword evidence="3 4" id="KW-0378">Hydrolase</keyword>
<accession>A0ABP9B8Y6</accession>
<dbReference type="InterPro" id="IPR020476">
    <property type="entry name" value="Nudix_hydrolase"/>
</dbReference>
<evidence type="ECO:0000256" key="1">
    <source>
        <dbReference type="ARBA" id="ARBA00005582"/>
    </source>
</evidence>
<organism evidence="6 7">
    <name type="scientific">Rothia endophytica</name>
    <dbReference type="NCBI Taxonomy" id="1324766"/>
    <lineage>
        <taxon>Bacteria</taxon>
        <taxon>Bacillati</taxon>
        <taxon>Actinomycetota</taxon>
        <taxon>Actinomycetes</taxon>
        <taxon>Micrococcales</taxon>
        <taxon>Micrococcaceae</taxon>
        <taxon>Rothia</taxon>
    </lineage>
</organism>
<dbReference type="InterPro" id="IPR000086">
    <property type="entry name" value="NUDIX_hydrolase_dom"/>
</dbReference>
<evidence type="ECO:0000256" key="4">
    <source>
        <dbReference type="RuleBase" id="RU003476"/>
    </source>
</evidence>
<evidence type="ECO:0000256" key="3">
    <source>
        <dbReference type="ARBA" id="ARBA00022801"/>
    </source>
</evidence>
<dbReference type="Pfam" id="PF00293">
    <property type="entry name" value="NUDIX"/>
    <property type="match status" value="1"/>
</dbReference>
<gene>
    <name evidence="6" type="ORF">GCM10023352_06020</name>
</gene>
<dbReference type="Proteomes" id="UP001500187">
    <property type="component" value="Unassembled WGS sequence"/>
</dbReference>
<keyword evidence="7" id="KW-1185">Reference proteome</keyword>
<protein>
    <recommendedName>
        <fullName evidence="5">Nudix hydrolase domain-containing protein</fullName>
    </recommendedName>
</protein>
<comment type="similarity">
    <text evidence="2">Belongs to the LOG family.</text>
</comment>
<dbReference type="InterPro" id="IPR031100">
    <property type="entry name" value="LOG_fam"/>
</dbReference>
<dbReference type="CDD" id="cd04690">
    <property type="entry name" value="NUDIX_Hydrolase"/>
    <property type="match status" value="1"/>
</dbReference>
<dbReference type="InterPro" id="IPR005269">
    <property type="entry name" value="LOG"/>
</dbReference>
<comment type="caution">
    <text evidence="6">The sequence shown here is derived from an EMBL/GenBank/DDBJ whole genome shotgun (WGS) entry which is preliminary data.</text>
</comment>
<dbReference type="PRINTS" id="PR00502">
    <property type="entry name" value="NUDIXFAMILY"/>
</dbReference>
<dbReference type="InterPro" id="IPR020084">
    <property type="entry name" value="NUDIX_hydrolase_CS"/>
</dbReference>
<reference evidence="7" key="1">
    <citation type="journal article" date="2019" name="Int. J. Syst. Evol. Microbiol.">
        <title>The Global Catalogue of Microorganisms (GCM) 10K type strain sequencing project: providing services to taxonomists for standard genome sequencing and annotation.</title>
        <authorList>
            <consortium name="The Broad Institute Genomics Platform"/>
            <consortium name="The Broad Institute Genome Sequencing Center for Infectious Disease"/>
            <person name="Wu L."/>
            <person name="Ma J."/>
        </authorList>
    </citation>
    <scope>NUCLEOTIDE SEQUENCE [LARGE SCALE GENOMIC DNA]</scope>
    <source>
        <strain evidence="7">JCM 18541</strain>
    </source>
</reference>
<name>A0ABP9B8Y6_9MICC</name>
<dbReference type="Gene3D" id="3.90.79.10">
    <property type="entry name" value="Nucleoside Triphosphate Pyrophosphohydrolase"/>
    <property type="match status" value="1"/>
</dbReference>
<proteinExistence type="inferred from homology"/>
<evidence type="ECO:0000259" key="5">
    <source>
        <dbReference type="PROSITE" id="PS51462"/>
    </source>
</evidence>
<evidence type="ECO:0000313" key="7">
    <source>
        <dbReference type="Proteomes" id="UP001500187"/>
    </source>
</evidence>
<dbReference type="PANTHER" id="PTHR31223:SF70">
    <property type="entry name" value="LOG FAMILY PROTEIN YJL055W"/>
    <property type="match status" value="1"/>
</dbReference>
<feature type="domain" description="Nudix hydrolase" evidence="5">
    <location>
        <begin position="1"/>
        <end position="134"/>
    </location>
</feature>